<keyword evidence="7" id="KW-1185">Reference proteome</keyword>
<dbReference type="InterPro" id="IPR013783">
    <property type="entry name" value="Ig-like_fold"/>
</dbReference>
<keyword evidence="2" id="KW-1015">Disulfide bond</keyword>
<dbReference type="InterPro" id="IPR036179">
    <property type="entry name" value="Ig-like_dom_sf"/>
</dbReference>
<evidence type="ECO:0000313" key="6">
    <source>
        <dbReference type="EMBL" id="KAF2899692.1"/>
    </source>
</evidence>
<dbReference type="Proteomes" id="UP000801492">
    <property type="component" value="Unassembled WGS sequence"/>
</dbReference>
<dbReference type="AlphaFoldDB" id="A0A8K0DB01"/>
<evidence type="ECO:0008006" key="8">
    <source>
        <dbReference type="Google" id="ProtNLM"/>
    </source>
</evidence>
<dbReference type="SMART" id="SM00409">
    <property type="entry name" value="IG"/>
    <property type="match status" value="1"/>
</dbReference>
<name>A0A8K0DB01_IGNLU</name>
<organism evidence="6 7">
    <name type="scientific">Ignelater luminosus</name>
    <name type="common">Cucubano</name>
    <name type="synonym">Pyrophorus luminosus</name>
    <dbReference type="NCBI Taxonomy" id="2038154"/>
    <lineage>
        <taxon>Eukaryota</taxon>
        <taxon>Metazoa</taxon>
        <taxon>Ecdysozoa</taxon>
        <taxon>Arthropoda</taxon>
        <taxon>Hexapoda</taxon>
        <taxon>Insecta</taxon>
        <taxon>Pterygota</taxon>
        <taxon>Neoptera</taxon>
        <taxon>Endopterygota</taxon>
        <taxon>Coleoptera</taxon>
        <taxon>Polyphaga</taxon>
        <taxon>Elateriformia</taxon>
        <taxon>Elateroidea</taxon>
        <taxon>Elateridae</taxon>
        <taxon>Agrypninae</taxon>
        <taxon>Pyrophorini</taxon>
        <taxon>Ignelater</taxon>
    </lineage>
</organism>
<sequence>MDESTGRLIVLQTPRLIEPLRPRIVTSVAQDIRLHCRAETEEMLDVAYIWRHNTMRIRDIDVKNSNNRLLLSGEYLYINNATFSDAGEYECIVKSAVGQISSKSNIIVEGPPGPPGGLQVVGIQRTSVILTWTDGASHGRPILAYTISGRTNWDNTWVNITHGVQAVEIDRYTGRKEANIDNILTPWSIYEFRVNAWNELGMGFPSAPSPRHSTPADRPYLPPSNINGGGGKIGDLTITWTPLKPEEQNGPGVHYKIFWKQKEHETEFQTLVLKEYGNIGRAVVYIALDYYYTEYIVKVQAINEVGPGPESQEVVIYSAEDMPQVAPQLVVATSYNSTALNVTWNAIDQTRVNVRGKLIGHRIKYWKADNLEETSVYYLSRTVRPWTLIVGLQPDTYYFVKVMAYNSAGEGPESERYLERTYRKAPQKPPTSVHVFGVDPSTVRVVWRYIQPSLEEEPVQGYKIRIWEIDHDMSTANDTVIPVGGKLEAYINNLSPGKTYRMRVLAFSNGGDGRMSSPTLTFQMGAPAFFRSGSSTNYKSFTVTSIVALTLTTLFYVGCFLEKF</sequence>
<keyword evidence="3" id="KW-0812">Transmembrane</keyword>
<dbReference type="PANTHER" id="PTHR44170">
    <property type="entry name" value="PROTEIN SIDEKICK"/>
    <property type="match status" value="1"/>
</dbReference>
<dbReference type="InterPro" id="IPR013098">
    <property type="entry name" value="Ig_I-set"/>
</dbReference>
<dbReference type="GO" id="GO:0009653">
    <property type="term" value="P:anatomical structure morphogenesis"/>
    <property type="evidence" value="ECO:0007669"/>
    <property type="project" value="UniProtKB-ARBA"/>
</dbReference>
<feature type="domain" description="Fibronectin type-III" evidence="5">
    <location>
        <begin position="429"/>
        <end position="527"/>
    </location>
</feature>
<dbReference type="Pfam" id="PF00041">
    <property type="entry name" value="fn3"/>
    <property type="match status" value="3"/>
</dbReference>
<comment type="caution">
    <text evidence="6">The sequence shown here is derived from an EMBL/GenBank/DDBJ whole genome shotgun (WGS) entry which is preliminary data.</text>
</comment>
<feature type="transmembrane region" description="Helical" evidence="3">
    <location>
        <begin position="541"/>
        <end position="561"/>
    </location>
</feature>
<dbReference type="FunFam" id="2.60.40.10:FF:001529">
    <property type="entry name" value="Cell adhesion molecule"/>
    <property type="match status" value="1"/>
</dbReference>
<evidence type="ECO:0000259" key="4">
    <source>
        <dbReference type="PROSITE" id="PS50835"/>
    </source>
</evidence>
<dbReference type="PROSITE" id="PS50835">
    <property type="entry name" value="IG_LIKE"/>
    <property type="match status" value="1"/>
</dbReference>
<dbReference type="GO" id="GO:0030154">
    <property type="term" value="P:cell differentiation"/>
    <property type="evidence" value="ECO:0007669"/>
    <property type="project" value="UniProtKB-ARBA"/>
</dbReference>
<dbReference type="InterPro" id="IPR003961">
    <property type="entry name" value="FN3_dom"/>
</dbReference>
<dbReference type="OrthoDB" id="3666223at2759"/>
<dbReference type="GO" id="GO:0098609">
    <property type="term" value="P:cell-cell adhesion"/>
    <property type="evidence" value="ECO:0007669"/>
    <property type="project" value="TreeGrafter"/>
</dbReference>
<dbReference type="SUPFAM" id="SSF48726">
    <property type="entry name" value="Immunoglobulin"/>
    <property type="match status" value="1"/>
</dbReference>
<dbReference type="PANTHER" id="PTHR44170:SF6">
    <property type="entry name" value="CONTACTIN"/>
    <property type="match status" value="1"/>
</dbReference>
<dbReference type="SMART" id="SM00060">
    <property type="entry name" value="FN3"/>
    <property type="match status" value="4"/>
</dbReference>
<feature type="domain" description="Fibronectin type-III" evidence="5">
    <location>
        <begin position="326"/>
        <end position="424"/>
    </location>
</feature>
<dbReference type="InterPro" id="IPR007110">
    <property type="entry name" value="Ig-like_dom"/>
</dbReference>
<evidence type="ECO:0000313" key="7">
    <source>
        <dbReference type="Proteomes" id="UP000801492"/>
    </source>
</evidence>
<dbReference type="SUPFAM" id="SSF49265">
    <property type="entry name" value="Fibronectin type III"/>
    <property type="match status" value="2"/>
</dbReference>
<evidence type="ECO:0000256" key="2">
    <source>
        <dbReference type="ARBA" id="ARBA00023157"/>
    </source>
</evidence>
<proteinExistence type="predicted"/>
<evidence type="ECO:0000256" key="1">
    <source>
        <dbReference type="ARBA" id="ARBA00022737"/>
    </source>
</evidence>
<feature type="domain" description="Ig-like" evidence="4">
    <location>
        <begin position="14"/>
        <end position="107"/>
    </location>
</feature>
<keyword evidence="1" id="KW-0677">Repeat</keyword>
<evidence type="ECO:0000256" key="3">
    <source>
        <dbReference type="SAM" id="Phobius"/>
    </source>
</evidence>
<keyword evidence="3" id="KW-0472">Membrane</keyword>
<dbReference type="Pfam" id="PF07679">
    <property type="entry name" value="I-set"/>
    <property type="match status" value="1"/>
</dbReference>
<dbReference type="PROSITE" id="PS50853">
    <property type="entry name" value="FN3"/>
    <property type="match status" value="4"/>
</dbReference>
<feature type="domain" description="Fibronectin type-III" evidence="5">
    <location>
        <begin position="222"/>
        <end position="321"/>
    </location>
</feature>
<gene>
    <name evidence="6" type="ORF">ILUMI_06485</name>
</gene>
<dbReference type="FunFam" id="2.60.40.10:FF:000035">
    <property type="entry name" value="Contactin 1"/>
    <property type="match status" value="1"/>
</dbReference>
<dbReference type="Gene3D" id="2.60.40.10">
    <property type="entry name" value="Immunoglobulins"/>
    <property type="match status" value="5"/>
</dbReference>
<reference evidence="6" key="1">
    <citation type="submission" date="2019-08" db="EMBL/GenBank/DDBJ databases">
        <title>The genome of the North American firefly Photinus pyralis.</title>
        <authorList>
            <consortium name="Photinus pyralis genome working group"/>
            <person name="Fallon T.R."/>
            <person name="Sander Lower S.E."/>
            <person name="Weng J.-K."/>
        </authorList>
    </citation>
    <scope>NUCLEOTIDE SEQUENCE</scope>
    <source>
        <strain evidence="6">TRF0915ILg1</strain>
        <tissue evidence="6">Whole body</tissue>
    </source>
</reference>
<protein>
    <recommendedName>
        <fullName evidence="8">Contactin</fullName>
    </recommendedName>
</protein>
<dbReference type="InterPro" id="IPR036116">
    <property type="entry name" value="FN3_sf"/>
</dbReference>
<dbReference type="CDD" id="cd00063">
    <property type="entry name" value="FN3"/>
    <property type="match status" value="4"/>
</dbReference>
<dbReference type="InterPro" id="IPR003599">
    <property type="entry name" value="Ig_sub"/>
</dbReference>
<keyword evidence="3" id="KW-1133">Transmembrane helix</keyword>
<evidence type="ECO:0000259" key="5">
    <source>
        <dbReference type="PROSITE" id="PS50853"/>
    </source>
</evidence>
<feature type="domain" description="Fibronectin type-III" evidence="5">
    <location>
        <begin position="114"/>
        <end position="217"/>
    </location>
</feature>
<dbReference type="EMBL" id="VTPC01002681">
    <property type="protein sequence ID" value="KAF2899692.1"/>
    <property type="molecule type" value="Genomic_DNA"/>
</dbReference>
<accession>A0A8K0DB01</accession>